<accession>G8ZXC4</accession>
<dbReference type="SMART" id="SM00356">
    <property type="entry name" value="ZnF_C3H1"/>
    <property type="match status" value="2"/>
</dbReference>
<name>G8ZXC4_TORDE</name>
<feature type="compositionally biased region" description="Acidic residues" evidence="6">
    <location>
        <begin position="43"/>
        <end position="56"/>
    </location>
</feature>
<proteinExistence type="predicted"/>
<dbReference type="PANTHER" id="PTHR12547">
    <property type="entry name" value="CCCH ZINC FINGER/TIS11-RELATED"/>
    <property type="match status" value="1"/>
</dbReference>
<dbReference type="HOGENOM" id="CLU_060370_0_0_1"/>
<dbReference type="PANTHER" id="PTHR12547:SF18">
    <property type="entry name" value="PROTEIN TIS11"/>
    <property type="match status" value="1"/>
</dbReference>
<feature type="domain" description="C3H1-type" evidence="7">
    <location>
        <begin position="152"/>
        <end position="180"/>
    </location>
</feature>
<keyword evidence="4 5" id="KW-0862">Zinc</keyword>
<dbReference type="InParanoid" id="G8ZXC4"/>
<dbReference type="Proteomes" id="UP000005627">
    <property type="component" value="Chromosome 6"/>
</dbReference>
<dbReference type="GeneID" id="11501863"/>
<dbReference type="FunFam" id="4.10.1000.10:FF:000001">
    <property type="entry name" value="zinc finger CCCH domain-containing protein 15-like"/>
    <property type="match status" value="1"/>
</dbReference>
<dbReference type="RefSeq" id="XP_003682479.1">
    <property type="nucleotide sequence ID" value="XM_003682431.1"/>
</dbReference>
<reference evidence="8 9" key="1">
    <citation type="journal article" date="2011" name="Proc. Natl. Acad. Sci. U.S.A.">
        <title>Evolutionary erosion of yeast sex chromosomes by mating-type switching accidents.</title>
        <authorList>
            <person name="Gordon J.L."/>
            <person name="Armisen D."/>
            <person name="Proux-Wera E."/>
            <person name="Oheigeartaigh S.S."/>
            <person name="Byrne K.P."/>
            <person name="Wolfe K.H."/>
        </authorList>
    </citation>
    <scope>NUCLEOTIDE SEQUENCE [LARGE SCALE GENOMIC DNA]</scope>
    <source>
        <strain evidence="9">ATCC 10662 / CBS 1146 / NBRC 0425 / NCYC 2629 / NRRL Y-866</strain>
    </source>
</reference>
<dbReference type="InterPro" id="IPR036855">
    <property type="entry name" value="Znf_CCCH_sf"/>
</dbReference>
<dbReference type="SUPFAM" id="SSF90229">
    <property type="entry name" value="CCCH zinc finger"/>
    <property type="match status" value="2"/>
</dbReference>
<evidence type="ECO:0000256" key="2">
    <source>
        <dbReference type="ARBA" id="ARBA00022737"/>
    </source>
</evidence>
<feature type="compositionally biased region" description="Low complexity" evidence="6">
    <location>
        <begin position="7"/>
        <end position="17"/>
    </location>
</feature>
<keyword evidence="3 5" id="KW-0863">Zinc-finger</keyword>
<dbReference type="STRING" id="1076872.G8ZXC4"/>
<dbReference type="GO" id="GO:0006879">
    <property type="term" value="P:intracellular iron ion homeostasis"/>
    <property type="evidence" value="ECO:0007669"/>
    <property type="project" value="EnsemblFungi"/>
</dbReference>
<dbReference type="KEGG" id="tdl:TDEL_0F04570"/>
<protein>
    <recommendedName>
        <fullName evidence="7">C3H1-type domain-containing protein</fullName>
    </recommendedName>
</protein>
<gene>
    <name evidence="8" type="primary">TDEL0F04570</name>
    <name evidence="8" type="ORF">TDEL_0F04570</name>
</gene>
<evidence type="ECO:0000259" key="7">
    <source>
        <dbReference type="PROSITE" id="PS50103"/>
    </source>
</evidence>
<feature type="zinc finger region" description="C3H1-type" evidence="5">
    <location>
        <begin position="152"/>
        <end position="180"/>
    </location>
</feature>
<evidence type="ECO:0000256" key="3">
    <source>
        <dbReference type="ARBA" id="ARBA00022771"/>
    </source>
</evidence>
<dbReference type="InterPro" id="IPR045877">
    <property type="entry name" value="ZFP36-like"/>
</dbReference>
<dbReference type="FunCoup" id="G8ZXC4">
    <property type="interactions" value="40"/>
</dbReference>
<dbReference type="GO" id="GO:0008270">
    <property type="term" value="F:zinc ion binding"/>
    <property type="evidence" value="ECO:0007669"/>
    <property type="project" value="UniProtKB-KW"/>
</dbReference>
<evidence type="ECO:0000256" key="6">
    <source>
        <dbReference type="SAM" id="MobiDB-lite"/>
    </source>
</evidence>
<feature type="zinc finger region" description="C3H1-type" evidence="5">
    <location>
        <begin position="190"/>
        <end position="218"/>
    </location>
</feature>
<dbReference type="GO" id="GO:0003729">
    <property type="term" value="F:mRNA binding"/>
    <property type="evidence" value="ECO:0007669"/>
    <property type="project" value="InterPro"/>
</dbReference>
<dbReference type="GO" id="GO:0000956">
    <property type="term" value="P:nuclear-transcribed mRNA catabolic process"/>
    <property type="evidence" value="ECO:0007669"/>
    <property type="project" value="EnsemblFungi"/>
</dbReference>
<feature type="region of interest" description="Disordered" evidence="6">
    <location>
        <begin position="1"/>
        <end position="23"/>
    </location>
</feature>
<dbReference type="AlphaFoldDB" id="G8ZXC4"/>
<evidence type="ECO:0000313" key="9">
    <source>
        <dbReference type="Proteomes" id="UP000005627"/>
    </source>
</evidence>
<sequence length="245" mass="27746">MNYHNMSTGSVSTGTSSFFPSDGDNYDYRIREIEEYYVKTLLNDDDDNGDDEEDPVGSEASSVNSSPKQQHYQPLDCFKPSVQDTGVLPSRNSHPLEVDINANIMPSLDALPLTTENLQRLTISGTPLKSSPQIQVTTRAPEDSRQQLNKELYKTELCESFTTKGHCKYGNKCQFAHGLQELKIKPRATNFRTKPCINWSKLGYCPYGKRCCFKHGDDQDIKVYTQARKPKNLHANVKALQKITW</sequence>
<feature type="region of interest" description="Disordered" evidence="6">
    <location>
        <begin position="42"/>
        <end position="90"/>
    </location>
</feature>
<dbReference type="EMBL" id="HE616747">
    <property type="protein sequence ID" value="CCE93268.1"/>
    <property type="molecule type" value="Genomic_DNA"/>
</dbReference>
<keyword evidence="2" id="KW-0677">Repeat</keyword>
<evidence type="ECO:0000256" key="1">
    <source>
        <dbReference type="ARBA" id="ARBA00022723"/>
    </source>
</evidence>
<dbReference type="Pfam" id="PF00642">
    <property type="entry name" value="zf-CCCH"/>
    <property type="match status" value="2"/>
</dbReference>
<dbReference type="Gene3D" id="4.10.1000.10">
    <property type="entry name" value="Zinc finger, CCCH-type"/>
    <property type="match status" value="2"/>
</dbReference>
<dbReference type="PROSITE" id="PS50103">
    <property type="entry name" value="ZF_C3H1"/>
    <property type="match status" value="2"/>
</dbReference>
<dbReference type="OrthoDB" id="410307at2759"/>
<evidence type="ECO:0000256" key="4">
    <source>
        <dbReference type="ARBA" id="ARBA00022833"/>
    </source>
</evidence>
<dbReference type="FunFam" id="4.10.1000.10:FF:000018">
    <property type="entry name" value="Zinc finger protein"/>
    <property type="match status" value="1"/>
</dbReference>
<dbReference type="InterPro" id="IPR000571">
    <property type="entry name" value="Znf_CCCH"/>
</dbReference>
<evidence type="ECO:0000256" key="5">
    <source>
        <dbReference type="PROSITE-ProRule" id="PRU00723"/>
    </source>
</evidence>
<keyword evidence="9" id="KW-1185">Reference proteome</keyword>
<organism evidence="8 9">
    <name type="scientific">Torulaspora delbrueckii</name>
    <name type="common">Yeast</name>
    <name type="synonym">Candida colliculosa</name>
    <dbReference type="NCBI Taxonomy" id="4950"/>
    <lineage>
        <taxon>Eukaryota</taxon>
        <taxon>Fungi</taxon>
        <taxon>Dikarya</taxon>
        <taxon>Ascomycota</taxon>
        <taxon>Saccharomycotina</taxon>
        <taxon>Saccharomycetes</taxon>
        <taxon>Saccharomycetales</taxon>
        <taxon>Saccharomycetaceae</taxon>
        <taxon>Torulaspora</taxon>
    </lineage>
</organism>
<feature type="domain" description="C3H1-type" evidence="7">
    <location>
        <begin position="190"/>
        <end position="218"/>
    </location>
</feature>
<feature type="compositionally biased region" description="Polar residues" evidence="6">
    <location>
        <begin position="59"/>
        <end position="72"/>
    </location>
</feature>
<keyword evidence="1 5" id="KW-0479">Metal-binding</keyword>
<evidence type="ECO:0000313" key="8">
    <source>
        <dbReference type="EMBL" id="CCE93268.1"/>
    </source>
</evidence>
<dbReference type="eggNOG" id="KOG1677">
    <property type="taxonomic scope" value="Eukaryota"/>
</dbReference>